<evidence type="ECO:0000313" key="3">
    <source>
        <dbReference type="Proteomes" id="UP000249396"/>
    </source>
</evidence>
<accession>A0A2W4RPK1</accession>
<feature type="coiled-coil region" evidence="1">
    <location>
        <begin position="58"/>
        <end position="138"/>
    </location>
</feature>
<evidence type="ECO:0000256" key="1">
    <source>
        <dbReference type="SAM" id="Coils"/>
    </source>
</evidence>
<proteinExistence type="predicted"/>
<reference evidence="2 3" key="1">
    <citation type="journal article" date="2018" name="Aquat. Microb. Ecol.">
        <title>Gammaproteobacterial methanotrophs dominate.</title>
        <authorList>
            <person name="Rissanen A.J."/>
            <person name="Saarenheimo J."/>
            <person name="Tiirola M."/>
            <person name="Peura S."/>
            <person name="Aalto S.L."/>
            <person name="Karvinen A."/>
            <person name="Nykanen H."/>
        </authorList>
    </citation>
    <scope>NUCLEOTIDE SEQUENCE [LARGE SCALE GENOMIC DNA]</scope>
    <source>
        <strain evidence="2">AMbin10</strain>
    </source>
</reference>
<name>A0A2W4RPK1_9GAMM</name>
<protein>
    <submittedName>
        <fullName evidence="2">Uncharacterized protein</fullName>
    </submittedName>
</protein>
<dbReference type="AlphaFoldDB" id="A0A2W4RPK1"/>
<evidence type="ECO:0000313" key="2">
    <source>
        <dbReference type="EMBL" id="PZN85835.1"/>
    </source>
</evidence>
<comment type="caution">
    <text evidence="2">The sequence shown here is derived from an EMBL/GenBank/DDBJ whole genome shotgun (WGS) entry which is preliminary data.</text>
</comment>
<gene>
    <name evidence="2" type="ORF">DM484_01270</name>
</gene>
<organism evidence="2 3">
    <name type="scientific">Candidatus Methylumidiphilus alinenensis</name>
    <dbReference type="NCBI Taxonomy" id="2202197"/>
    <lineage>
        <taxon>Bacteria</taxon>
        <taxon>Pseudomonadati</taxon>
        <taxon>Pseudomonadota</taxon>
        <taxon>Gammaproteobacteria</taxon>
        <taxon>Methylococcales</taxon>
        <taxon>Candidatus Methylumidiphilus</taxon>
    </lineage>
</organism>
<keyword evidence="1" id="KW-0175">Coiled coil</keyword>
<dbReference type="Proteomes" id="UP000249396">
    <property type="component" value="Unassembled WGS sequence"/>
</dbReference>
<sequence>MIPQMMPTPPPLVLNQLADLVSFFRNIDQVGDLVKQLQEATASNNASLELLEGAKVSSQALADELAAKQKELGDKEEALNALQASLNDRDKRLAETEANLNGAVNGYQAQSAAFQAFRDKEQLELASMRSQQEALLNEAMATRDAANKMQAEIQAKSNALAALMGTVVTGESHMGA</sequence>
<dbReference type="EMBL" id="QJPH01000106">
    <property type="protein sequence ID" value="PZN85835.1"/>
    <property type="molecule type" value="Genomic_DNA"/>
</dbReference>